<organism evidence="2 3">
    <name type="scientific">Polistes dominula</name>
    <name type="common">European paper wasp</name>
    <name type="synonym">Vespa dominula</name>
    <dbReference type="NCBI Taxonomy" id="743375"/>
    <lineage>
        <taxon>Eukaryota</taxon>
        <taxon>Metazoa</taxon>
        <taxon>Ecdysozoa</taxon>
        <taxon>Arthropoda</taxon>
        <taxon>Hexapoda</taxon>
        <taxon>Insecta</taxon>
        <taxon>Pterygota</taxon>
        <taxon>Neoptera</taxon>
        <taxon>Endopterygota</taxon>
        <taxon>Hymenoptera</taxon>
        <taxon>Apocrita</taxon>
        <taxon>Aculeata</taxon>
        <taxon>Vespoidea</taxon>
        <taxon>Vespidae</taxon>
        <taxon>Polistinae</taxon>
        <taxon>Polistini</taxon>
        <taxon>Polistes</taxon>
    </lineage>
</organism>
<feature type="compositionally biased region" description="Polar residues" evidence="1">
    <location>
        <begin position="1"/>
        <end position="10"/>
    </location>
</feature>
<sequence length="207" mass="23799">MESGDTSNFLLPSRKDLRMKKKKNNKSDHPTQKTTNQNHSSDFTSGSILTNEFCKSNNNSATSLPLESYGFPYYRSYRNGGRSQDAVLVKDIGISCTLLNEKISSSNFSKDSIVENYLVKRLKTEYNDLTEITKKISSYTNDIIRNLILRDRKKKEQVENKIIKSQEQKIVNKKKTNEGCVKLKLKSDAEIRCLYRKDTFDSSDISR</sequence>
<keyword evidence="2" id="KW-1185">Reference proteome</keyword>
<accession>A0ABM1I1E1</accession>
<dbReference type="Proteomes" id="UP000694924">
    <property type="component" value="Unplaced"/>
</dbReference>
<proteinExistence type="predicted"/>
<evidence type="ECO:0000313" key="3">
    <source>
        <dbReference type="RefSeq" id="XP_015174028.1"/>
    </source>
</evidence>
<evidence type="ECO:0000313" key="2">
    <source>
        <dbReference type="Proteomes" id="UP000694924"/>
    </source>
</evidence>
<gene>
    <name evidence="3" type="primary">LOC107065137</name>
</gene>
<feature type="compositionally biased region" description="Polar residues" evidence="1">
    <location>
        <begin position="32"/>
        <end position="44"/>
    </location>
</feature>
<feature type="region of interest" description="Disordered" evidence="1">
    <location>
        <begin position="1"/>
        <end position="44"/>
    </location>
</feature>
<reference evidence="3" key="1">
    <citation type="submission" date="2025-08" db="UniProtKB">
        <authorList>
            <consortium name="RefSeq"/>
        </authorList>
    </citation>
    <scope>IDENTIFICATION</scope>
    <source>
        <tissue evidence="3">Whole body</tissue>
    </source>
</reference>
<dbReference type="GeneID" id="107065137"/>
<protein>
    <submittedName>
        <fullName evidence="3">Uncharacterized protein LOC107065137</fullName>
    </submittedName>
</protein>
<name>A0ABM1I1E1_POLDO</name>
<evidence type="ECO:0000256" key="1">
    <source>
        <dbReference type="SAM" id="MobiDB-lite"/>
    </source>
</evidence>
<dbReference type="RefSeq" id="XP_015174028.1">
    <property type="nucleotide sequence ID" value="XM_015318542.1"/>
</dbReference>